<comment type="caution">
    <text evidence="1">The sequence shown here is derived from an EMBL/GenBank/DDBJ whole genome shotgun (WGS) entry which is preliminary data.</text>
</comment>
<dbReference type="AlphaFoldDB" id="A0A4S8HPF1"/>
<dbReference type="OrthoDB" id="3930546at2"/>
<keyword evidence="2" id="KW-1185">Reference proteome</keyword>
<organism evidence="1 2">
    <name type="scientific">Niastella caeni</name>
    <dbReference type="NCBI Taxonomy" id="2569763"/>
    <lineage>
        <taxon>Bacteria</taxon>
        <taxon>Pseudomonadati</taxon>
        <taxon>Bacteroidota</taxon>
        <taxon>Chitinophagia</taxon>
        <taxon>Chitinophagales</taxon>
        <taxon>Chitinophagaceae</taxon>
        <taxon>Niastella</taxon>
    </lineage>
</organism>
<accession>A0A4S8HPF1</accession>
<gene>
    <name evidence="1" type="ORF">FAM09_23095</name>
</gene>
<sequence length="407" mass="43329">MSFDIAVGVNQRQLNQCSQDLVASVPGLFSGSGSDPSYPGISMTWNTIEAPVFNLSPAGFTIGPKQEIVKTGMQFFTDQLAPFDVNFSNLQIILEQKDGDKIQLNINVTLSCFLYVLDNKLNLGIDHASYEHLPDPMENIFVSKYVMPQLLDVAAETLAGLSIPSPDLAGITLSPIVATIEGGSIIAITNLWSNGPAAIPEAFPWPEDDFFALLSNKALQAVTNIEVGTKNISGSGSVGTDVGGASYSYSINILNPVVNINGNAVDMNFGVNGNVSASVTVFFLPIGVNYDVEGGPAPGATAQLEPVGNSSMNIIVRSINPFTFLLKPTGSIWQKILSAITWPITQSIAAVATPIATTFIQNINFETYQLPGYGVSINNVSIQFTPQINKVDNRMGMLCIVGALKTS</sequence>
<dbReference type="RefSeq" id="WP_136579525.1">
    <property type="nucleotide sequence ID" value="NZ_STFF01000007.1"/>
</dbReference>
<protein>
    <submittedName>
        <fullName evidence="1">Uncharacterized protein</fullName>
    </submittedName>
</protein>
<dbReference type="Proteomes" id="UP000306918">
    <property type="component" value="Unassembled WGS sequence"/>
</dbReference>
<proteinExistence type="predicted"/>
<dbReference type="EMBL" id="STFF01000007">
    <property type="protein sequence ID" value="THU34882.1"/>
    <property type="molecule type" value="Genomic_DNA"/>
</dbReference>
<evidence type="ECO:0000313" key="1">
    <source>
        <dbReference type="EMBL" id="THU34882.1"/>
    </source>
</evidence>
<evidence type="ECO:0000313" key="2">
    <source>
        <dbReference type="Proteomes" id="UP000306918"/>
    </source>
</evidence>
<reference evidence="1 2" key="1">
    <citation type="submission" date="2019-04" db="EMBL/GenBank/DDBJ databases">
        <title>Niastella caeni sp. nov., isolated from activated sludge.</title>
        <authorList>
            <person name="Sheng M."/>
        </authorList>
    </citation>
    <scope>NUCLEOTIDE SEQUENCE [LARGE SCALE GENOMIC DNA]</scope>
    <source>
        <strain evidence="1 2">HX-2-15</strain>
    </source>
</reference>
<name>A0A4S8HPF1_9BACT</name>